<dbReference type="EMBL" id="AP023093">
    <property type="protein sequence ID" value="BCE39689.1"/>
    <property type="molecule type" value="Genomic_DNA"/>
</dbReference>
<protein>
    <submittedName>
        <fullName evidence="1">Uncharacterized protein</fullName>
    </submittedName>
</protein>
<gene>
    <name evidence="1" type="ORF">XF3B_47200</name>
</gene>
<proteinExistence type="predicted"/>
<dbReference type="AlphaFoldDB" id="A0A809YJC3"/>
<sequence length="68" mass="7349">MGGRPEIYDHRENVADTTSATTAARGTAQHFRDARSERIAELLTCRHILAVAIEAPLLADPKIGAQHG</sequence>
<reference evidence="1" key="1">
    <citation type="submission" date="2020-05" db="EMBL/GenBank/DDBJ databases">
        <title>Complete genome sequence of Bradyrhizobium diazoefficiens XF3 isolated from soybean nodule.</title>
        <authorList>
            <person name="Noda R."/>
            <person name="Kakizaki K."/>
            <person name="Minamisawa K."/>
        </authorList>
    </citation>
    <scope>NUCLEOTIDE SEQUENCE</scope>
    <source>
        <strain evidence="1">XF3</strain>
    </source>
</reference>
<accession>A0A809YJC3</accession>
<name>A0A809YJC3_9BRAD</name>
<organism evidence="1">
    <name type="scientific">Bradyrhizobium diazoefficiens</name>
    <dbReference type="NCBI Taxonomy" id="1355477"/>
    <lineage>
        <taxon>Bacteria</taxon>
        <taxon>Pseudomonadati</taxon>
        <taxon>Pseudomonadota</taxon>
        <taxon>Alphaproteobacteria</taxon>
        <taxon>Hyphomicrobiales</taxon>
        <taxon>Nitrobacteraceae</taxon>
        <taxon>Bradyrhizobium</taxon>
    </lineage>
</organism>
<evidence type="ECO:0000313" key="1">
    <source>
        <dbReference type="EMBL" id="BCE39689.1"/>
    </source>
</evidence>